<evidence type="ECO:0000313" key="3">
    <source>
        <dbReference type="Proteomes" id="UP000541033"/>
    </source>
</evidence>
<accession>A0A7X5R0V5</accession>
<feature type="transmembrane region" description="Helical" evidence="1">
    <location>
        <begin position="57"/>
        <end position="81"/>
    </location>
</feature>
<dbReference type="Proteomes" id="UP000541033">
    <property type="component" value="Unassembled WGS sequence"/>
</dbReference>
<dbReference type="AlphaFoldDB" id="A0A7X5R0V5"/>
<name>A0A7X5R0V5_9MICO</name>
<keyword evidence="3" id="KW-1185">Reference proteome</keyword>
<keyword evidence="1" id="KW-0812">Transmembrane</keyword>
<organism evidence="2 3">
    <name type="scientific">Lysinibacter cavernae</name>
    <dbReference type="NCBI Taxonomy" id="1640652"/>
    <lineage>
        <taxon>Bacteria</taxon>
        <taxon>Bacillati</taxon>
        <taxon>Actinomycetota</taxon>
        <taxon>Actinomycetes</taxon>
        <taxon>Micrococcales</taxon>
        <taxon>Microbacteriaceae</taxon>
        <taxon>Lysinibacter</taxon>
    </lineage>
</organism>
<dbReference type="RefSeq" id="WP_167149215.1">
    <property type="nucleotide sequence ID" value="NZ_JAAMOX010000001.1"/>
</dbReference>
<proteinExistence type="predicted"/>
<keyword evidence="1" id="KW-1133">Transmembrane helix</keyword>
<gene>
    <name evidence="2" type="ORF">FHX76_001399</name>
</gene>
<dbReference type="EMBL" id="JAAMOX010000001">
    <property type="protein sequence ID" value="NIH53531.1"/>
    <property type="molecule type" value="Genomic_DNA"/>
</dbReference>
<comment type="caution">
    <text evidence="2">The sequence shown here is derived from an EMBL/GenBank/DDBJ whole genome shotgun (WGS) entry which is preliminary data.</text>
</comment>
<sequence>MSQNIQAQSYPRVEQVTKDNIYVQLLLHIGLVGMVVGGILLGIGLNEATTIAGARSLLLGPTLIGIGATSVLLWIAVKALLHKK</sequence>
<keyword evidence="1" id="KW-0472">Membrane</keyword>
<evidence type="ECO:0000313" key="2">
    <source>
        <dbReference type="EMBL" id="NIH53531.1"/>
    </source>
</evidence>
<evidence type="ECO:0000256" key="1">
    <source>
        <dbReference type="SAM" id="Phobius"/>
    </source>
</evidence>
<feature type="transmembrane region" description="Helical" evidence="1">
    <location>
        <begin position="21"/>
        <end position="45"/>
    </location>
</feature>
<protein>
    <submittedName>
        <fullName evidence="2">Uncharacterized protein</fullName>
    </submittedName>
</protein>
<reference evidence="2 3" key="1">
    <citation type="submission" date="2020-02" db="EMBL/GenBank/DDBJ databases">
        <title>Sequencing the genomes of 1000 actinobacteria strains.</title>
        <authorList>
            <person name="Klenk H.-P."/>
        </authorList>
    </citation>
    <scope>NUCLEOTIDE SEQUENCE [LARGE SCALE GENOMIC DNA]</scope>
    <source>
        <strain evidence="2 3">DSM 27960</strain>
    </source>
</reference>